<name>A0A8C4YG97_9SAUR</name>
<dbReference type="GO" id="GO:0005737">
    <property type="term" value="C:cytoplasm"/>
    <property type="evidence" value="ECO:0007669"/>
    <property type="project" value="UniProtKB-ARBA"/>
</dbReference>
<dbReference type="GO" id="GO:0016192">
    <property type="term" value="P:vesicle-mediated transport"/>
    <property type="evidence" value="ECO:0007669"/>
    <property type="project" value="UniProtKB-ARBA"/>
</dbReference>
<dbReference type="PROSITE" id="PS50068">
    <property type="entry name" value="LDLRA_2"/>
    <property type="match status" value="1"/>
</dbReference>
<dbReference type="Gene3D" id="4.10.400.10">
    <property type="entry name" value="Low-density Lipoprotein Receptor"/>
    <property type="match status" value="1"/>
</dbReference>
<accession>A0A8C4YG97</accession>
<dbReference type="Pfam" id="PF00057">
    <property type="entry name" value="Ldl_recept_a"/>
    <property type="match status" value="1"/>
</dbReference>
<evidence type="ECO:0000313" key="13">
    <source>
        <dbReference type="Proteomes" id="UP000694390"/>
    </source>
</evidence>
<evidence type="ECO:0000256" key="9">
    <source>
        <dbReference type="ARBA" id="ARBA00023180"/>
    </source>
</evidence>
<evidence type="ECO:0000256" key="5">
    <source>
        <dbReference type="ARBA" id="ARBA00022737"/>
    </source>
</evidence>
<dbReference type="OrthoDB" id="9991628at2759"/>
<dbReference type="FunFam" id="4.10.400.10:FF:000088">
    <property type="entry name" value="Heparan sulfate proteoglycan 2"/>
    <property type="match status" value="1"/>
</dbReference>
<organism evidence="12 13">
    <name type="scientific">Gopherus evgoodei</name>
    <name type="common">Goodes thornscrub tortoise</name>
    <dbReference type="NCBI Taxonomy" id="1825980"/>
    <lineage>
        <taxon>Eukaryota</taxon>
        <taxon>Metazoa</taxon>
        <taxon>Chordata</taxon>
        <taxon>Craniata</taxon>
        <taxon>Vertebrata</taxon>
        <taxon>Euteleostomi</taxon>
        <taxon>Archelosauria</taxon>
        <taxon>Testudinata</taxon>
        <taxon>Testudines</taxon>
        <taxon>Cryptodira</taxon>
        <taxon>Durocryptodira</taxon>
        <taxon>Testudinoidea</taxon>
        <taxon>Testudinidae</taxon>
        <taxon>Gopherus</taxon>
    </lineage>
</organism>
<keyword evidence="5" id="KW-0677">Repeat</keyword>
<keyword evidence="13" id="KW-1185">Reference proteome</keyword>
<evidence type="ECO:0000256" key="7">
    <source>
        <dbReference type="ARBA" id="ARBA00023136"/>
    </source>
</evidence>
<feature type="region of interest" description="Disordered" evidence="11">
    <location>
        <begin position="93"/>
        <end position="118"/>
    </location>
</feature>
<evidence type="ECO:0000313" key="12">
    <source>
        <dbReference type="Ensembl" id="ENSGEVP00005025207.1"/>
    </source>
</evidence>
<evidence type="ECO:0000256" key="8">
    <source>
        <dbReference type="ARBA" id="ARBA00023157"/>
    </source>
</evidence>
<proteinExistence type="predicted"/>
<reference evidence="12" key="1">
    <citation type="submission" date="2025-08" db="UniProtKB">
        <authorList>
            <consortium name="Ensembl"/>
        </authorList>
    </citation>
    <scope>IDENTIFICATION</scope>
</reference>
<dbReference type="InterPro" id="IPR050685">
    <property type="entry name" value="LDLR"/>
</dbReference>
<dbReference type="GeneTree" id="ENSGT01000000221839"/>
<feature type="disulfide bond" evidence="10">
    <location>
        <begin position="56"/>
        <end position="74"/>
    </location>
</feature>
<evidence type="ECO:0000256" key="6">
    <source>
        <dbReference type="ARBA" id="ARBA00022989"/>
    </source>
</evidence>
<dbReference type="Proteomes" id="UP000694390">
    <property type="component" value="Unassembled WGS sequence"/>
</dbReference>
<dbReference type="PANTHER" id="PTHR24270">
    <property type="entry name" value="LOW-DENSITY LIPOPROTEIN RECEPTOR-RELATED"/>
    <property type="match status" value="1"/>
</dbReference>
<dbReference type="InterPro" id="IPR002172">
    <property type="entry name" value="LDrepeatLR_classA_rpt"/>
</dbReference>
<dbReference type="CDD" id="cd00112">
    <property type="entry name" value="LDLa"/>
    <property type="match status" value="1"/>
</dbReference>
<keyword evidence="2" id="KW-0245">EGF-like domain</keyword>
<evidence type="ECO:0000256" key="4">
    <source>
        <dbReference type="ARBA" id="ARBA00022729"/>
    </source>
</evidence>
<keyword evidence="4" id="KW-0732">Signal</keyword>
<evidence type="ECO:0000256" key="10">
    <source>
        <dbReference type="PROSITE-ProRule" id="PRU00124"/>
    </source>
</evidence>
<evidence type="ECO:0000256" key="1">
    <source>
        <dbReference type="ARBA" id="ARBA00004167"/>
    </source>
</evidence>
<keyword evidence="7" id="KW-0472">Membrane</keyword>
<keyword evidence="6" id="KW-1133">Transmembrane helix</keyword>
<keyword evidence="8 10" id="KW-1015">Disulfide bond</keyword>
<feature type="region of interest" description="Disordered" evidence="11">
    <location>
        <begin position="140"/>
        <end position="166"/>
    </location>
</feature>
<protein>
    <submittedName>
        <fullName evidence="12">Uncharacterized protein</fullName>
    </submittedName>
</protein>
<dbReference type="GO" id="GO:0005886">
    <property type="term" value="C:plasma membrane"/>
    <property type="evidence" value="ECO:0007669"/>
    <property type="project" value="TreeGrafter"/>
</dbReference>
<feature type="disulfide bond" evidence="10">
    <location>
        <begin position="49"/>
        <end position="61"/>
    </location>
</feature>
<dbReference type="SMART" id="SM00192">
    <property type="entry name" value="LDLa"/>
    <property type="match status" value="1"/>
</dbReference>
<dbReference type="InterPro" id="IPR036055">
    <property type="entry name" value="LDL_receptor-like_sf"/>
</dbReference>
<dbReference type="AlphaFoldDB" id="A0A8C4YG97"/>
<sequence length="166" mass="16682">MRAGNQPGAAQRVTRGPNAVRLAQALPGRAPRAGPTVSLASPAGRPSSCSAKQFSCGSGECLALEKRCDLHPDCQDGSDESSCGTCRAPLRALGPGHVPPAPPSNARGAARTSEQGARPLPSHWLHLQLAPGARLWSCPVPSFPADPAHGSPGGPQAACPPAGAPG</sequence>
<comment type="subcellular location">
    <subcellularLocation>
        <location evidence="1">Membrane</location>
        <topology evidence="1">Single-pass membrane protein</topology>
    </subcellularLocation>
</comment>
<keyword evidence="9" id="KW-0325">Glycoprotein</keyword>
<feature type="compositionally biased region" description="Low complexity" evidence="11">
    <location>
        <begin position="154"/>
        <end position="166"/>
    </location>
</feature>
<evidence type="ECO:0000256" key="11">
    <source>
        <dbReference type="SAM" id="MobiDB-lite"/>
    </source>
</evidence>
<evidence type="ECO:0000256" key="3">
    <source>
        <dbReference type="ARBA" id="ARBA00022692"/>
    </source>
</evidence>
<evidence type="ECO:0000256" key="2">
    <source>
        <dbReference type="ARBA" id="ARBA00022536"/>
    </source>
</evidence>
<dbReference type="SUPFAM" id="SSF57424">
    <property type="entry name" value="LDL receptor-like module"/>
    <property type="match status" value="1"/>
</dbReference>
<feature type="region of interest" description="Disordered" evidence="11">
    <location>
        <begin position="26"/>
        <end position="47"/>
    </location>
</feature>
<keyword evidence="3" id="KW-0812">Transmembrane</keyword>
<reference evidence="12" key="2">
    <citation type="submission" date="2025-09" db="UniProtKB">
        <authorList>
            <consortium name="Ensembl"/>
        </authorList>
    </citation>
    <scope>IDENTIFICATION</scope>
</reference>
<feature type="disulfide bond" evidence="10">
    <location>
        <begin position="68"/>
        <end position="83"/>
    </location>
</feature>
<dbReference type="Ensembl" id="ENSGEVT00005026495.1">
    <property type="protein sequence ID" value="ENSGEVP00005025207.1"/>
    <property type="gene ID" value="ENSGEVG00005017869.1"/>
</dbReference>